<feature type="transmembrane region" description="Helical" evidence="8">
    <location>
        <begin position="300"/>
        <end position="323"/>
    </location>
</feature>
<sequence>MRTLWHIAKKDLLQVIKDKHSLILLLLVPLLLISIMGSAFGSAFSNNASVEFMVAVNNQDSGRVGDTIIKTLQGTNSSFKLNVKGYSTSQQVLQQVENEKAVAGIIIPTGTSQKLQDAASKGQTPNNIIQFYTRPNSRDERSTFTQQLVTGVINRQIDALYAGSAAVQQVQAVCQQPANTCNYATIKPEAISKTVGEASQTSKNISLVQMLTTGSAPKSNNFDQLLPGFAVLFALFGLNSAASTILQEKEEGTFRRLLIAPVPRYALLGGKLIAQFLLTLLQLSVLFTIGYYVFKLNIGSWQAIALLLVSTSFATTGLGMLLVSIVKSRRQLTPIVTLTTLVTSAIGGSWWPLWSEPQWMQQIAKIGITAWAIDGLNGVMIFGKGLSEVQFNILGLLGYGLICFFLALRLFRFQEQSA</sequence>
<dbReference type="PROSITE" id="PS51012">
    <property type="entry name" value="ABC_TM2"/>
    <property type="match status" value="1"/>
</dbReference>
<evidence type="ECO:0000256" key="1">
    <source>
        <dbReference type="ARBA" id="ARBA00004651"/>
    </source>
</evidence>
<evidence type="ECO:0000256" key="6">
    <source>
        <dbReference type="ARBA" id="ARBA00022989"/>
    </source>
</evidence>
<evidence type="ECO:0000256" key="4">
    <source>
        <dbReference type="ARBA" id="ARBA00022475"/>
    </source>
</evidence>
<comment type="subcellular location">
    <subcellularLocation>
        <location evidence="1">Cell membrane</location>
        <topology evidence="1">Multi-pass membrane protein</topology>
    </subcellularLocation>
</comment>
<keyword evidence="6 8" id="KW-1133">Transmembrane helix</keyword>
<dbReference type="RefSeq" id="WP_201375336.1">
    <property type="nucleotide sequence ID" value="NZ_BNJG01000003.1"/>
</dbReference>
<feature type="transmembrane region" description="Helical" evidence="8">
    <location>
        <begin position="335"/>
        <end position="353"/>
    </location>
</feature>
<evidence type="ECO:0000256" key="5">
    <source>
        <dbReference type="ARBA" id="ARBA00022692"/>
    </source>
</evidence>
<gene>
    <name evidence="10" type="ORF">KSB_76020</name>
</gene>
<dbReference type="InterPro" id="IPR047817">
    <property type="entry name" value="ABC2_TM_bact-type"/>
</dbReference>
<comment type="caution">
    <text evidence="10">The sequence shown here is derived from an EMBL/GenBank/DDBJ whole genome shotgun (WGS) entry which is preliminary data.</text>
</comment>
<reference evidence="10 11" key="1">
    <citation type="journal article" date="2021" name="Int. J. Syst. Evol. Microbiol.">
        <title>Reticulibacter mediterranei gen. nov., sp. nov., within the new family Reticulibacteraceae fam. nov., and Ktedonospora formicarum gen. nov., sp. nov., Ktedonobacter robiniae sp. nov., Dictyobacter formicarum sp. nov. and Dictyobacter arantiisoli sp. nov., belonging to the class Ktedonobacteria.</title>
        <authorList>
            <person name="Yabe S."/>
            <person name="Zheng Y."/>
            <person name="Wang C.M."/>
            <person name="Sakai Y."/>
            <person name="Abe K."/>
            <person name="Yokota A."/>
            <person name="Donadio S."/>
            <person name="Cavaletti L."/>
            <person name="Monciardini P."/>
        </authorList>
    </citation>
    <scope>NUCLEOTIDE SEQUENCE [LARGE SCALE GENOMIC DNA]</scope>
    <source>
        <strain evidence="10 11">SOSP1-30</strain>
    </source>
</reference>
<evidence type="ECO:0000259" key="9">
    <source>
        <dbReference type="PROSITE" id="PS51012"/>
    </source>
</evidence>
<dbReference type="EMBL" id="BNJG01000003">
    <property type="protein sequence ID" value="GHO59127.1"/>
    <property type="molecule type" value="Genomic_DNA"/>
</dbReference>
<evidence type="ECO:0000256" key="7">
    <source>
        <dbReference type="ARBA" id="ARBA00023136"/>
    </source>
</evidence>
<dbReference type="PANTHER" id="PTHR30294:SF38">
    <property type="entry name" value="TRANSPORT PERMEASE PROTEIN"/>
    <property type="match status" value="1"/>
</dbReference>
<protein>
    <recommendedName>
        <fullName evidence="9">ABC transmembrane type-2 domain-containing protein</fullName>
    </recommendedName>
</protein>
<evidence type="ECO:0000256" key="8">
    <source>
        <dbReference type="SAM" id="Phobius"/>
    </source>
</evidence>
<evidence type="ECO:0000313" key="11">
    <source>
        <dbReference type="Proteomes" id="UP000654345"/>
    </source>
</evidence>
<evidence type="ECO:0000256" key="2">
    <source>
        <dbReference type="ARBA" id="ARBA00007783"/>
    </source>
</evidence>
<keyword evidence="5 8" id="KW-0812">Transmembrane</keyword>
<comment type="similarity">
    <text evidence="2">Belongs to the ABC-2 integral membrane protein family.</text>
</comment>
<dbReference type="InterPro" id="IPR013525">
    <property type="entry name" value="ABC2_TM"/>
</dbReference>
<evidence type="ECO:0000313" key="10">
    <source>
        <dbReference type="EMBL" id="GHO59127.1"/>
    </source>
</evidence>
<organism evidence="10 11">
    <name type="scientific">Ktedonobacter robiniae</name>
    <dbReference type="NCBI Taxonomy" id="2778365"/>
    <lineage>
        <taxon>Bacteria</taxon>
        <taxon>Bacillati</taxon>
        <taxon>Chloroflexota</taxon>
        <taxon>Ktedonobacteria</taxon>
        <taxon>Ktedonobacterales</taxon>
        <taxon>Ktedonobacteraceae</taxon>
        <taxon>Ktedonobacter</taxon>
    </lineage>
</organism>
<accession>A0ABQ3V3J9</accession>
<dbReference type="Proteomes" id="UP000654345">
    <property type="component" value="Unassembled WGS sequence"/>
</dbReference>
<dbReference type="Pfam" id="PF12698">
    <property type="entry name" value="ABC2_membrane_3"/>
    <property type="match status" value="1"/>
</dbReference>
<feature type="transmembrane region" description="Helical" evidence="8">
    <location>
        <begin position="272"/>
        <end position="294"/>
    </location>
</feature>
<feature type="domain" description="ABC transmembrane type-2" evidence="9">
    <location>
        <begin position="189"/>
        <end position="414"/>
    </location>
</feature>
<feature type="transmembrane region" description="Helical" evidence="8">
    <location>
        <begin position="389"/>
        <end position="411"/>
    </location>
</feature>
<dbReference type="InterPro" id="IPR051449">
    <property type="entry name" value="ABC-2_transporter_component"/>
</dbReference>
<dbReference type="Gene3D" id="3.40.1710.10">
    <property type="entry name" value="abc type-2 transporter like domain"/>
    <property type="match status" value="1"/>
</dbReference>
<evidence type="ECO:0000256" key="3">
    <source>
        <dbReference type="ARBA" id="ARBA00022448"/>
    </source>
</evidence>
<keyword evidence="11" id="KW-1185">Reference proteome</keyword>
<dbReference type="PANTHER" id="PTHR30294">
    <property type="entry name" value="MEMBRANE COMPONENT OF ABC TRANSPORTER YHHJ-RELATED"/>
    <property type="match status" value="1"/>
</dbReference>
<keyword evidence="3" id="KW-0813">Transport</keyword>
<feature type="transmembrane region" description="Helical" evidence="8">
    <location>
        <begin position="225"/>
        <end position="246"/>
    </location>
</feature>
<keyword evidence="7 8" id="KW-0472">Membrane</keyword>
<keyword evidence="4" id="KW-1003">Cell membrane</keyword>
<name>A0ABQ3V3J9_9CHLR</name>
<proteinExistence type="inferred from homology"/>